<accession>A0AAV2EGR6</accession>
<protein>
    <recommendedName>
        <fullName evidence="1">RNase H type-1 domain-containing protein</fullName>
    </recommendedName>
</protein>
<dbReference type="CDD" id="cd06222">
    <property type="entry name" value="RNase_H_like"/>
    <property type="match status" value="1"/>
</dbReference>
<dbReference type="GO" id="GO:0004523">
    <property type="term" value="F:RNA-DNA hybrid ribonuclease activity"/>
    <property type="evidence" value="ECO:0007669"/>
    <property type="project" value="InterPro"/>
</dbReference>
<feature type="domain" description="RNase H type-1" evidence="1">
    <location>
        <begin position="40"/>
        <end position="135"/>
    </location>
</feature>
<dbReference type="InterPro" id="IPR012337">
    <property type="entry name" value="RNaseH-like_sf"/>
</dbReference>
<dbReference type="InterPro" id="IPR053151">
    <property type="entry name" value="RNase_H-like"/>
</dbReference>
<organism evidence="2 3">
    <name type="scientific">Linum trigynum</name>
    <dbReference type="NCBI Taxonomy" id="586398"/>
    <lineage>
        <taxon>Eukaryota</taxon>
        <taxon>Viridiplantae</taxon>
        <taxon>Streptophyta</taxon>
        <taxon>Embryophyta</taxon>
        <taxon>Tracheophyta</taxon>
        <taxon>Spermatophyta</taxon>
        <taxon>Magnoliopsida</taxon>
        <taxon>eudicotyledons</taxon>
        <taxon>Gunneridae</taxon>
        <taxon>Pentapetalae</taxon>
        <taxon>rosids</taxon>
        <taxon>fabids</taxon>
        <taxon>Malpighiales</taxon>
        <taxon>Linaceae</taxon>
        <taxon>Linum</taxon>
    </lineage>
</organism>
<dbReference type="Proteomes" id="UP001497516">
    <property type="component" value="Chromosome 4"/>
</dbReference>
<dbReference type="InterPro" id="IPR044730">
    <property type="entry name" value="RNase_H-like_dom_plant"/>
</dbReference>
<evidence type="ECO:0000259" key="1">
    <source>
        <dbReference type="Pfam" id="PF13456"/>
    </source>
</evidence>
<dbReference type="SUPFAM" id="SSF53098">
    <property type="entry name" value="Ribonuclease H-like"/>
    <property type="match status" value="1"/>
</dbReference>
<dbReference type="EMBL" id="OZ034817">
    <property type="protein sequence ID" value="CAL1384937.1"/>
    <property type="molecule type" value="Genomic_DNA"/>
</dbReference>
<dbReference type="GO" id="GO:0003676">
    <property type="term" value="F:nucleic acid binding"/>
    <property type="evidence" value="ECO:0007669"/>
    <property type="project" value="InterPro"/>
</dbReference>
<name>A0AAV2EGR6_9ROSI</name>
<dbReference type="AlphaFoldDB" id="A0AAV2EGR6"/>
<dbReference type="InterPro" id="IPR036397">
    <property type="entry name" value="RNaseH_sf"/>
</dbReference>
<keyword evidence="3" id="KW-1185">Reference proteome</keyword>
<dbReference type="PANTHER" id="PTHR47723">
    <property type="entry name" value="OS05G0353850 PROTEIN"/>
    <property type="match status" value="1"/>
</dbReference>
<dbReference type="InterPro" id="IPR002156">
    <property type="entry name" value="RNaseH_domain"/>
</dbReference>
<sequence length="137" mass="14959">MWNQIEMPFVKEGAVLGGESRRVRHLVSWQRPSARWVSLNTDGSVIRASGVAAPGGVIRDSDDRFIQAFAANLGGGSITQAELAGIAYGLRIMWDAGCQKVVVQSDYVTEVNLILSAPAHHPHFTMVSSIRNWIGRD</sequence>
<dbReference type="PANTHER" id="PTHR47723:SF19">
    <property type="entry name" value="POLYNUCLEOTIDYL TRANSFERASE, RIBONUCLEASE H-LIKE SUPERFAMILY PROTEIN"/>
    <property type="match status" value="1"/>
</dbReference>
<dbReference type="Pfam" id="PF13456">
    <property type="entry name" value="RVT_3"/>
    <property type="match status" value="1"/>
</dbReference>
<evidence type="ECO:0000313" key="3">
    <source>
        <dbReference type="Proteomes" id="UP001497516"/>
    </source>
</evidence>
<evidence type="ECO:0000313" key="2">
    <source>
        <dbReference type="EMBL" id="CAL1384937.1"/>
    </source>
</evidence>
<reference evidence="2 3" key="1">
    <citation type="submission" date="2024-04" db="EMBL/GenBank/DDBJ databases">
        <authorList>
            <person name="Fracassetti M."/>
        </authorList>
    </citation>
    <scope>NUCLEOTIDE SEQUENCE [LARGE SCALE GENOMIC DNA]</scope>
</reference>
<proteinExistence type="predicted"/>
<gene>
    <name evidence="2" type="ORF">LTRI10_LOCUS26105</name>
</gene>
<dbReference type="Gene3D" id="3.30.420.10">
    <property type="entry name" value="Ribonuclease H-like superfamily/Ribonuclease H"/>
    <property type="match status" value="1"/>
</dbReference>